<dbReference type="Proteomes" id="UP001500192">
    <property type="component" value="Unassembled WGS sequence"/>
</dbReference>
<feature type="transmembrane region" description="Helical" evidence="1">
    <location>
        <begin position="12"/>
        <end position="33"/>
    </location>
</feature>
<sequence length="549" mass="59812">MFSDRRLERRTFLRAAGATGVLAGTGLASTFLAGCGSTGGGGTGKVAAGLAPAATALQPGKSIEGTIFADIASQLPRGGTLDITLTQSAATLNILSSTLVAIQWYADPAHDTLERFDQHGNLVPSLAQKVELVNPTTYRYTLHEANFHNGRKVVAQDVVDTVEYVRNPTLGSNRAGTFKGVTVRAIDEGVVEFVLPEPNMGFRYYLPGLPIVPVETAGQLADNPIGCGPYRFKEWVKDSHIDYEANREYWNRDLPRLDKLRLTLRTDRQAATQAMQAGQTDLLDTVPPAQIQQFEQLVNAGKVAGATYTSGWSYIGLNTRKGPLRDPRVRRALALAVDRTSIARVNGGKYSTPVCTAPYPPESPEYPKDLDYSRDLNTARSLLEQAGASSLKLEILTTNAATVAIATVVKSNWKDIGVEAQITQIDVPTWVARRTRGDFEVGLSGWFSSREPSYVLDNLFTSNGLSNFWGYQSATADALIKQGRTTFDPNARRDVYLKLLKLLFIDEPPLIPLTSDNNFMVFRPGVNGADIAPTALTLWRYAVAAKRNA</sequence>
<dbReference type="Pfam" id="PF00496">
    <property type="entry name" value="SBP_bac_5"/>
    <property type="match status" value="1"/>
</dbReference>
<dbReference type="Gene3D" id="3.10.105.10">
    <property type="entry name" value="Dipeptide-binding Protein, Domain 3"/>
    <property type="match status" value="1"/>
</dbReference>
<accession>A0ABP8VKJ5</accession>
<proteinExistence type="predicted"/>
<comment type="caution">
    <text evidence="3">The sequence shown here is derived from an EMBL/GenBank/DDBJ whole genome shotgun (WGS) entry which is preliminary data.</text>
</comment>
<evidence type="ECO:0000256" key="1">
    <source>
        <dbReference type="SAM" id="Phobius"/>
    </source>
</evidence>
<feature type="domain" description="Solute-binding protein family 5" evidence="2">
    <location>
        <begin position="122"/>
        <end position="464"/>
    </location>
</feature>
<protein>
    <submittedName>
        <fullName evidence="3">ABC transporter substrate-binding protein</fullName>
    </submittedName>
</protein>
<dbReference type="InterPro" id="IPR006311">
    <property type="entry name" value="TAT_signal"/>
</dbReference>
<reference evidence="4" key="1">
    <citation type="journal article" date="2019" name="Int. J. Syst. Evol. Microbiol.">
        <title>The Global Catalogue of Microorganisms (GCM) 10K type strain sequencing project: providing services to taxonomists for standard genome sequencing and annotation.</title>
        <authorList>
            <consortium name="The Broad Institute Genomics Platform"/>
            <consortium name="The Broad Institute Genome Sequencing Center for Infectious Disease"/>
            <person name="Wu L."/>
            <person name="Ma J."/>
        </authorList>
    </citation>
    <scope>NUCLEOTIDE SEQUENCE [LARGE SCALE GENOMIC DNA]</scope>
    <source>
        <strain evidence="4">JCM 18054</strain>
    </source>
</reference>
<dbReference type="Gene3D" id="3.40.190.10">
    <property type="entry name" value="Periplasmic binding protein-like II"/>
    <property type="match status" value="1"/>
</dbReference>
<dbReference type="PIRSF" id="PIRSF002741">
    <property type="entry name" value="MppA"/>
    <property type="match status" value="1"/>
</dbReference>
<keyword evidence="4" id="KW-1185">Reference proteome</keyword>
<dbReference type="PROSITE" id="PS51257">
    <property type="entry name" value="PROKAR_LIPOPROTEIN"/>
    <property type="match status" value="1"/>
</dbReference>
<evidence type="ECO:0000313" key="4">
    <source>
        <dbReference type="Proteomes" id="UP001500192"/>
    </source>
</evidence>
<dbReference type="SUPFAM" id="SSF53850">
    <property type="entry name" value="Periplasmic binding protein-like II"/>
    <property type="match status" value="1"/>
</dbReference>
<evidence type="ECO:0000259" key="2">
    <source>
        <dbReference type="Pfam" id="PF00496"/>
    </source>
</evidence>
<dbReference type="PROSITE" id="PS51318">
    <property type="entry name" value="TAT"/>
    <property type="match status" value="1"/>
</dbReference>
<keyword evidence="1" id="KW-1133">Transmembrane helix</keyword>
<dbReference type="RefSeq" id="WP_346056121.1">
    <property type="nucleotide sequence ID" value="NZ_BAABIB010000137.1"/>
</dbReference>
<dbReference type="InterPro" id="IPR030678">
    <property type="entry name" value="Peptide/Ni-bd"/>
</dbReference>
<dbReference type="CDD" id="cd00995">
    <property type="entry name" value="PBP2_NikA_DppA_OppA_like"/>
    <property type="match status" value="1"/>
</dbReference>
<name>A0ABP8VKJ5_9PSEU</name>
<dbReference type="InterPro" id="IPR039424">
    <property type="entry name" value="SBP_5"/>
</dbReference>
<keyword evidence="1" id="KW-0472">Membrane</keyword>
<organism evidence="3 4">
    <name type="scientific">Amycolatopsis dongchuanensis</name>
    <dbReference type="NCBI Taxonomy" id="1070866"/>
    <lineage>
        <taxon>Bacteria</taxon>
        <taxon>Bacillati</taxon>
        <taxon>Actinomycetota</taxon>
        <taxon>Actinomycetes</taxon>
        <taxon>Pseudonocardiales</taxon>
        <taxon>Pseudonocardiaceae</taxon>
        <taxon>Amycolatopsis</taxon>
    </lineage>
</organism>
<dbReference type="PANTHER" id="PTHR30290">
    <property type="entry name" value="PERIPLASMIC BINDING COMPONENT OF ABC TRANSPORTER"/>
    <property type="match status" value="1"/>
</dbReference>
<dbReference type="EMBL" id="BAABIB010000137">
    <property type="protein sequence ID" value="GAA4664463.1"/>
    <property type="molecule type" value="Genomic_DNA"/>
</dbReference>
<gene>
    <name evidence="3" type="ORF">GCM10023214_66860</name>
</gene>
<keyword evidence="1" id="KW-0812">Transmembrane</keyword>
<dbReference type="InterPro" id="IPR000914">
    <property type="entry name" value="SBP_5_dom"/>
</dbReference>
<evidence type="ECO:0000313" key="3">
    <source>
        <dbReference type="EMBL" id="GAA4664463.1"/>
    </source>
</evidence>